<keyword evidence="3" id="KW-1185">Reference proteome</keyword>
<keyword evidence="1" id="KW-1133">Transmembrane helix</keyword>
<evidence type="ECO:0000313" key="2">
    <source>
        <dbReference type="EMBL" id="WRL46906.1"/>
    </source>
</evidence>
<evidence type="ECO:0000256" key="1">
    <source>
        <dbReference type="SAM" id="Phobius"/>
    </source>
</evidence>
<feature type="transmembrane region" description="Helical" evidence="1">
    <location>
        <begin position="105"/>
        <end position="122"/>
    </location>
</feature>
<keyword evidence="1" id="KW-0472">Membrane</keyword>
<feature type="transmembrane region" description="Helical" evidence="1">
    <location>
        <begin position="128"/>
        <end position="146"/>
    </location>
</feature>
<evidence type="ECO:0000313" key="3">
    <source>
        <dbReference type="Proteomes" id="UP001626593"/>
    </source>
</evidence>
<dbReference type="RefSeq" id="WP_407279585.1">
    <property type="nucleotide sequence ID" value="NZ_CP141259.1"/>
</dbReference>
<dbReference type="Proteomes" id="UP001626593">
    <property type="component" value="Chromosome"/>
</dbReference>
<dbReference type="EMBL" id="CP141259">
    <property type="protein sequence ID" value="WRL46906.1"/>
    <property type="molecule type" value="Genomic_DNA"/>
</dbReference>
<sequence length="153" mass="16265">MNRIASAVPGRIRIRDSRLRDSARHAALGATLAALDGAGQIEGNLLTGSFLLRYDAARVAPAVMEARVAAAVATALDPQQVAAQDAAPARRTPRRWQRDRRLNTWAKYGMLGSLGISLALAAAGSKKAHAATGGLFLGLLGIHMAVHRRHLFK</sequence>
<name>A0ABZ1AM22_AROEV</name>
<protein>
    <submittedName>
        <fullName evidence="2">Uncharacterized protein</fullName>
    </submittedName>
</protein>
<proteinExistence type="predicted"/>
<organism evidence="2 3">
    <name type="scientific">Aromatoleum evansii</name>
    <name type="common">Azoarcus evansii</name>
    <dbReference type="NCBI Taxonomy" id="59406"/>
    <lineage>
        <taxon>Bacteria</taxon>
        <taxon>Pseudomonadati</taxon>
        <taxon>Pseudomonadota</taxon>
        <taxon>Betaproteobacteria</taxon>
        <taxon>Rhodocyclales</taxon>
        <taxon>Rhodocyclaceae</taxon>
        <taxon>Aromatoleum</taxon>
    </lineage>
</organism>
<dbReference type="Pfam" id="PF19991">
    <property type="entry name" value="HMA_2"/>
    <property type="match status" value="1"/>
</dbReference>
<gene>
    <name evidence="2" type="ORF">U5817_02305</name>
</gene>
<reference evidence="2 3" key="1">
    <citation type="submission" date="2023-12" db="EMBL/GenBank/DDBJ databases">
        <title>A. evansii MAY27, complete genome.</title>
        <authorList>
            <person name="Wang Y."/>
        </authorList>
    </citation>
    <scope>NUCLEOTIDE SEQUENCE [LARGE SCALE GENOMIC DNA]</scope>
    <source>
        <strain evidence="2 3">MAY27</strain>
    </source>
</reference>
<accession>A0ABZ1AM22</accession>
<keyword evidence="1" id="KW-0812">Transmembrane</keyword>